<dbReference type="SUPFAM" id="SSF47616">
    <property type="entry name" value="GST C-terminal domain-like"/>
    <property type="match status" value="1"/>
</dbReference>
<feature type="domain" description="GST C-terminal" evidence="2">
    <location>
        <begin position="83"/>
        <end position="207"/>
    </location>
</feature>
<dbReference type="InterPro" id="IPR004045">
    <property type="entry name" value="Glutathione_S-Trfase_N"/>
</dbReference>
<dbReference type="Pfam" id="PF13410">
    <property type="entry name" value="GST_C_2"/>
    <property type="match status" value="1"/>
</dbReference>
<dbReference type="KEGG" id="mmec:FIU01_10360"/>
<dbReference type="PROSITE" id="PS50405">
    <property type="entry name" value="GST_CTER"/>
    <property type="match status" value="1"/>
</dbReference>
<dbReference type="RefSeq" id="WP_140004209.1">
    <property type="nucleotide sequence ID" value="NZ_CP040946.1"/>
</dbReference>
<dbReference type="GO" id="GO:0016740">
    <property type="term" value="F:transferase activity"/>
    <property type="evidence" value="ECO:0007669"/>
    <property type="project" value="UniProtKB-KW"/>
</dbReference>
<dbReference type="AlphaFoldDB" id="A0A5B8CUS1"/>
<dbReference type="GO" id="GO:0005737">
    <property type="term" value="C:cytoplasm"/>
    <property type="evidence" value="ECO:0007669"/>
    <property type="project" value="TreeGrafter"/>
</dbReference>
<dbReference type="OrthoDB" id="8634103at2"/>
<dbReference type="SUPFAM" id="SSF52833">
    <property type="entry name" value="Thioredoxin-like"/>
    <property type="match status" value="1"/>
</dbReference>
<evidence type="ECO:0000313" key="3">
    <source>
        <dbReference type="EMBL" id="QDC44880.1"/>
    </source>
</evidence>
<protein>
    <submittedName>
        <fullName evidence="3">Glutathione S-transferase</fullName>
    </submittedName>
</protein>
<dbReference type="SFLD" id="SFLDG00358">
    <property type="entry name" value="Main_(cytGST)"/>
    <property type="match status" value="1"/>
</dbReference>
<proteinExistence type="predicted"/>
<keyword evidence="4" id="KW-1185">Reference proteome</keyword>
<keyword evidence="3" id="KW-0808">Transferase</keyword>
<reference evidence="4" key="1">
    <citation type="journal article" date="2019" name="ISME J.">
        <title>Evolution in action: habitat transition from sediment to the pelagial leads to genome streamlining in Methylophilaceae.</title>
        <authorList>
            <person name="Salcher M."/>
            <person name="Schaefle D."/>
            <person name="Kaspar M."/>
            <person name="Neuenschwander S.M."/>
            <person name="Ghai R."/>
        </authorList>
    </citation>
    <scope>NUCLEOTIDE SEQUENCE [LARGE SCALE GENOMIC DNA]</scope>
    <source>
        <strain evidence="4">MMS-M-51</strain>
    </source>
</reference>
<dbReference type="EMBL" id="CP040946">
    <property type="protein sequence ID" value="QDC44880.1"/>
    <property type="molecule type" value="Genomic_DNA"/>
</dbReference>
<dbReference type="SFLD" id="SFLDS00019">
    <property type="entry name" value="Glutathione_Transferase_(cytos"/>
    <property type="match status" value="1"/>
</dbReference>
<name>A0A5B8CUS1_9PROT</name>
<dbReference type="Pfam" id="PF13409">
    <property type="entry name" value="GST_N_2"/>
    <property type="match status" value="1"/>
</dbReference>
<sequence length="207" mass="23341">MQLLYTVNSPYARKVRIVAIEKHVDLTLNEVVLSSPDCPVGQHNPLGKVPVLVLDDGDALYDSRVIVEYLDHRTPVAHLIPQDHSAKIKVRRWEALADGVCDAAVAVMLEQRKPEAQQSAGWIDKQFAKVTAGLTALDDDLLKKKWCVNETFSLADIALGTALGYFDLRFKSMQWDGKYWQEKFPNLAKHYGVLVKRPSFKQTMPQP</sequence>
<dbReference type="PANTHER" id="PTHR43968">
    <property type="match status" value="1"/>
</dbReference>
<feature type="domain" description="GST N-terminal" evidence="1">
    <location>
        <begin position="1"/>
        <end position="78"/>
    </location>
</feature>
<dbReference type="InterPro" id="IPR010987">
    <property type="entry name" value="Glutathione-S-Trfase_C-like"/>
</dbReference>
<organism evidence="3 4">
    <name type="scientific">Methylophilus medardicus</name>
    <dbReference type="NCBI Taxonomy" id="2588534"/>
    <lineage>
        <taxon>Bacteria</taxon>
        <taxon>Pseudomonadati</taxon>
        <taxon>Pseudomonadota</taxon>
        <taxon>Betaproteobacteria</taxon>
        <taxon>Nitrosomonadales</taxon>
        <taxon>Methylophilaceae</taxon>
        <taxon>Methylophilus</taxon>
    </lineage>
</organism>
<evidence type="ECO:0000259" key="1">
    <source>
        <dbReference type="PROSITE" id="PS50404"/>
    </source>
</evidence>
<accession>A0A5B8CUS1</accession>
<dbReference type="InterPro" id="IPR036282">
    <property type="entry name" value="Glutathione-S-Trfase_C_sf"/>
</dbReference>
<dbReference type="InterPro" id="IPR050983">
    <property type="entry name" value="GST_Omega/HSP26"/>
</dbReference>
<dbReference type="Proteomes" id="UP000311008">
    <property type="component" value="Chromosome"/>
</dbReference>
<evidence type="ECO:0000259" key="2">
    <source>
        <dbReference type="PROSITE" id="PS50405"/>
    </source>
</evidence>
<dbReference type="InterPro" id="IPR040079">
    <property type="entry name" value="Glutathione_S-Trfase"/>
</dbReference>
<dbReference type="CDD" id="cd03205">
    <property type="entry name" value="GST_C_6"/>
    <property type="match status" value="1"/>
</dbReference>
<dbReference type="Gene3D" id="1.20.1050.10">
    <property type="match status" value="1"/>
</dbReference>
<gene>
    <name evidence="3" type="ORF">FIU01_10360</name>
</gene>
<dbReference type="PANTHER" id="PTHR43968:SF6">
    <property type="entry name" value="GLUTATHIONE S-TRANSFERASE OMEGA"/>
    <property type="match status" value="1"/>
</dbReference>
<evidence type="ECO:0000313" key="4">
    <source>
        <dbReference type="Proteomes" id="UP000311008"/>
    </source>
</evidence>
<dbReference type="Gene3D" id="3.40.30.10">
    <property type="entry name" value="Glutaredoxin"/>
    <property type="match status" value="1"/>
</dbReference>
<dbReference type="InterPro" id="IPR036249">
    <property type="entry name" value="Thioredoxin-like_sf"/>
</dbReference>
<dbReference type="PROSITE" id="PS50404">
    <property type="entry name" value="GST_NTER"/>
    <property type="match status" value="1"/>
</dbReference>